<protein>
    <submittedName>
        <fullName evidence="2">Uncharacterized protein</fullName>
    </submittedName>
</protein>
<dbReference type="EMBL" id="HE575322">
    <property type="protein sequence ID" value="CCC92942.1"/>
    <property type="molecule type" value="Genomic_DNA"/>
</dbReference>
<feature type="region of interest" description="Disordered" evidence="1">
    <location>
        <begin position="6"/>
        <end position="36"/>
    </location>
</feature>
<sequence length="973" mass="106562">MLRCFRSTSVGGGVRSISIGGRTTRGGFRQPLGKHPQVKQGIVEGIPRRIPGTTKVTFTNKKGRTFNFAVPVAEITHPQVTLKSAAGSWRSIDTSFCEIGDVEDDMPSPLDEYLREDGSGVERAREIGEKFASFCKEYVLMDTTGMKNTVSLTELNVGPDYEHYDRRLKRKRHWLAIRHRFEDVRNIIWPEAVENGAGGAEEGKNGEPLGGSSLTAEEMLDILLWLDSASTFCVRKVHPSDTAGEDEFLPLDLQREVRVVAFHARRDSNFFSSSTGALERFTSCAALCRNHKVPFSLFFAIQHTGTVADLNSGRFIISNVPPPRTVLAAVRVMSVLNESDSGNVGKTHSFSDESGVVTQHDILQGLSRLINVEAFGEKDALGNVGENELCIIVRFCVAVKEQNANFLKRCAKESKSMDRDEACFYTRFQQVSQAVLSRCKQLLYHPNNPHTQVMSEDGYIPLIELQRHAEGTNKAALIHYNLGIRSAQGLRRVALGAQSSALLAGLVERLGEVNTFLSGNTLVVDLVHHLSHKAAAGKMSLTLKEVNILLPLLARMRRESPRGVLDARFDRLLAIIEGTIGAAMQQNRTLEELVDLVEGLAACGVVPSTLKQVEMVLLRLVTSRQFALGQTKRILEAMLVLSKSGVSQVLLHSAASGVADHIKEMIERCGERANGPRGRDEEAELLVELLTTLGQCGYDALPGLVVLSWEAQLVDGMRLSPEGRCGYGLLLASAAIAMTDKYVSEGLVEESTRLLVDYARATHEKNTRCFARCIFGLTMLRSIKETRHTDVQYGAMKAYISATRLQAGSCGTLRTEELTRLLEGTLEWCAELCLSDTTVVSALEEALRIRLCGAIGRAGSESIPEDIAAAACCLVGLNSASLELRKMAACVLAHAIIHAEEALENLRLGAQRGPHLTQSFEITALTLAEKENYYKNSILVQCAALQNSDMSATVEEIWSQRGGKSAQSSHITI</sequence>
<evidence type="ECO:0000313" key="2">
    <source>
        <dbReference type="EMBL" id="CCC92942.1"/>
    </source>
</evidence>
<reference evidence="2" key="1">
    <citation type="journal article" date="2012" name="Proc. Natl. Acad. Sci. U.S.A.">
        <title>Antigenic diversity is generated by distinct evolutionary mechanisms in African trypanosome species.</title>
        <authorList>
            <person name="Jackson A.P."/>
            <person name="Berry A."/>
            <person name="Aslett M."/>
            <person name="Allison H.C."/>
            <person name="Burton P."/>
            <person name="Vavrova-Anderson J."/>
            <person name="Brown R."/>
            <person name="Browne H."/>
            <person name="Corton N."/>
            <person name="Hauser H."/>
            <person name="Gamble J."/>
            <person name="Gilderthorp R."/>
            <person name="Marcello L."/>
            <person name="McQuillan J."/>
            <person name="Otto T.D."/>
            <person name="Quail M.A."/>
            <person name="Sanders M.J."/>
            <person name="van Tonder A."/>
            <person name="Ginger M.L."/>
            <person name="Field M.C."/>
            <person name="Barry J.D."/>
            <person name="Hertz-Fowler C."/>
            <person name="Berriman M."/>
        </authorList>
    </citation>
    <scope>NUCLEOTIDE SEQUENCE</scope>
    <source>
        <strain evidence="2">IL3000</strain>
    </source>
</reference>
<evidence type="ECO:0000256" key="1">
    <source>
        <dbReference type="SAM" id="MobiDB-lite"/>
    </source>
</evidence>
<gene>
    <name evidence="2" type="ORF">TCIL3000_9_3390</name>
</gene>
<dbReference type="VEuPathDB" id="TriTrypDB:TcIL3000_9_3390"/>
<dbReference type="AlphaFoldDB" id="G0UU78"/>
<proteinExistence type="predicted"/>
<accession>G0UU78</accession>
<organism evidence="2">
    <name type="scientific">Trypanosoma congolense (strain IL3000)</name>
    <dbReference type="NCBI Taxonomy" id="1068625"/>
    <lineage>
        <taxon>Eukaryota</taxon>
        <taxon>Discoba</taxon>
        <taxon>Euglenozoa</taxon>
        <taxon>Kinetoplastea</taxon>
        <taxon>Metakinetoplastina</taxon>
        <taxon>Trypanosomatida</taxon>
        <taxon>Trypanosomatidae</taxon>
        <taxon>Trypanosoma</taxon>
        <taxon>Nannomonas</taxon>
    </lineage>
</organism>
<name>G0UU78_TRYCI</name>